<sequence length="32" mass="3501">MNAAHELKDKLLQVLLANSYSLLTNSGCPIDQ</sequence>
<name>A0A7R9Q8M9_9ACAR</name>
<dbReference type="Proteomes" id="UP000759131">
    <property type="component" value="Unassembled WGS sequence"/>
</dbReference>
<dbReference type="AlphaFoldDB" id="A0A7R9Q8M9"/>
<evidence type="ECO:0000313" key="2">
    <source>
        <dbReference type="Proteomes" id="UP000759131"/>
    </source>
</evidence>
<evidence type="ECO:0000313" key="1">
    <source>
        <dbReference type="EMBL" id="CAD7635091.1"/>
    </source>
</evidence>
<keyword evidence="2" id="KW-1185">Reference proteome</keyword>
<dbReference type="OrthoDB" id="10052721at2759"/>
<gene>
    <name evidence="1" type="ORF">OSB1V03_LOCUS15483</name>
</gene>
<accession>A0A7R9Q8M9</accession>
<dbReference type="EMBL" id="CAJPIZ010016001">
    <property type="protein sequence ID" value="CAG2115521.1"/>
    <property type="molecule type" value="Genomic_DNA"/>
</dbReference>
<proteinExistence type="predicted"/>
<reference evidence="1" key="1">
    <citation type="submission" date="2020-11" db="EMBL/GenBank/DDBJ databases">
        <authorList>
            <person name="Tran Van P."/>
        </authorList>
    </citation>
    <scope>NUCLEOTIDE SEQUENCE</scope>
</reference>
<feature type="non-terminal residue" evidence="1">
    <location>
        <position position="32"/>
    </location>
</feature>
<organism evidence="1">
    <name type="scientific">Medioppia subpectinata</name>
    <dbReference type="NCBI Taxonomy" id="1979941"/>
    <lineage>
        <taxon>Eukaryota</taxon>
        <taxon>Metazoa</taxon>
        <taxon>Ecdysozoa</taxon>
        <taxon>Arthropoda</taxon>
        <taxon>Chelicerata</taxon>
        <taxon>Arachnida</taxon>
        <taxon>Acari</taxon>
        <taxon>Acariformes</taxon>
        <taxon>Sarcoptiformes</taxon>
        <taxon>Oribatida</taxon>
        <taxon>Brachypylina</taxon>
        <taxon>Oppioidea</taxon>
        <taxon>Oppiidae</taxon>
        <taxon>Medioppia</taxon>
    </lineage>
</organism>
<dbReference type="EMBL" id="OC870576">
    <property type="protein sequence ID" value="CAD7635091.1"/>
    <property type="molecule type" value="Genomic_DNA"/>
</dbReference>
<protein>
    <submittedName>
        <fullName evidence="1">Uncharacterized protein</fullName>
    </submittedName>
</protein>